<dbReference type="GO" id="GO:0006310">
    <property type="term" value="P:DNA recombination"/>
    <property type="evidence" value="ECO:0007669"/>
    <property type="project" value="UniProtKB-KW"/>
</dbReference>
<reference evidence="12 13" key="1">
    <citation type="submission" date="2013-02" db="EMBL/GenBank/DDBJ databases">
        <title>The Genome Sequence of Enterococcus pallens BAA-351.</title>
        <authorList>
            <consortium name="The Broad Institute Genome Sequencing Platform"/>
            <consortium name="The Broad Institute Genome Sequencing Center for Infectious Disease"/>
            <person name="Earl A.M."/>
            <person name="Gilmore M.S."/>
            <person name="Lebreton F."/>
            <person name="Walker B."/>
            <person name="Young S.K."/>
            <person name="Zeng Q."/>
            <person name="Gargeya S."/>
            <person name="Fitzgerald M."/>
            <person name="Haas B."/>
            <person name="Abouelleil A."/>
            <person name="Alvarado L."/>
            <person name="Arachchi H.M."/>
            <person name="Berlin A.M."/>
            <person name="Chapman S.B."/>
            <person name="Dewar J."/>
            <person name="Goldberg J."/>
            <person name="Griggs A."/>
            <person name="Gujja S."/>
            <person name="Hansen M."/>
            <person name="Howarth C."/>
            <person name="Imamovic A."/>
            <person name="Larimer J."/>
            <person name="McCowan C."/>
            <person name="Murphy C."/>
            <person name="Neiman D."/>
            <person name="Pearson M."/>
            <person name="Priest M."/>
            <person name="Roberts A."/>
            <person name="Saif S."/>
            <person name="Shea T."/>
            <person name="Sisk P."/>
            <person name="Sykes S."/>
            <person name="Wortman J."/>
            <person name="Nusbaum C."/>
            <person name="Birren B."/>
        </authorList>
    </citation>
    <scope>NUCLEOTIDE SEQUENCE [LARGE SCALE GENOMIC DNA]</scope>
    <source>
        <strain evidence="12 13">ATCC BAA-351</strain>
    </source>
</reference>
<keyword evidence="4" id="KW-0159">Chromosome partition</keyword>
<dbReference type="InterPro" id="IPR050090">
    <property type="entry name" value="Tyrosine_recombinase_XerCD"/>
</dbReference>
<evidence type="ECO:0000256" key="8">
    <source>
        <dbReference type="ARBA" id="ARBA00023306"/>
    </source>
</evidence>
<evidence type="ECO:0008006" key="14">
    <source>
        <dbReference type="Google" id="ProtNLM"/>
    </source>
</evidence>
<organism evidence="12 13">
    <name type="scientific">Enterococcus pallens ATCC BAA-351</name>
    <dbReference type="NCBI Taxonomy" id="1158607"/>
    <lineage>
        <taxon>Bacteria</taxon>
        <taxon>Bacillati</taxon>
        <taxon>Bacillota</taxon>
        <taxon>Bacilli</taxon>
        <taxon>Lactobacillales</taxon>
        <taxon>Enterococcaceae</taxon>
        <taxon>Enterococcus</taxon>
    </lineage>
</organism>
<dbReference type="InterPro" id="IPR002104">
    <property type="entry name" value="Integrase_catalytic"/>
</dbReference>
<dbReference type="PATRIC" id="fig|1158607.3.peg.1697"/>
<proteinExistence type="predicted"/>
<keyword evidence="6 9" id="KW-0238">DNA-binding</keyword>
<dbReference type="GO" id="GO:0007059">
    <property type="term" value="P:chromosome segregation"/>
    <property type="evidence" value="ECO:0007669"/>
    <property type="project" value="UniProtKB-KW"/>
</dbReference>
<dbReference type="RefSeq" id="WP_010756734.1">
    <property type="nucleotide sequence ID" value="NZ_ASWD01000006.1"/>
</dbReference>
<dbReference type="GO" id="GO:0005737">
    <property type="term" value="C:cytoplasm"/>
    <property type="evidence" value="ECO:0007669"/>
    <property type="project" value="UniProtKB-SubCell"/>
</dbReference>
<evidence type="ECO:0000256" key="3">
    <source>
        <dbReference type="ARBA" id="ARBA00022618"/>
    </source>
</evidence>
<evidence type="ECO:0000256" key="1">
    <source>
        <dbReference type="ARBA" id="ARBA00004496"/>
    </source>
</evidence>
<comment type="subcellular location">
    <subcellularLocation>
        <location evidence="1">Cytoplasm</location>
    </subcellularLocation>
</comment>
<keyword evidence="7" id="KW-0233">DNA recombination</keyword>
<dbReference type="GO" id="GO:0051301">
    <property type="term" value="P:cell division"/>
    <property type="evidence" value="ECO:0007669"/>
    <property type="project" value="UniProtKB-KW"/>
</dbReference>
<dbReference type="EMBL" id="AJAQ01000014">
    <property type="protein sequence ID" value="EOH94806.1"/>
    <property type="molecule type" value="Genomic_DNA"/>
</dbReference>
<dbReference type="GO" id="GO:0003677">
    <property type="term" value="F:DNA binding"/>
    <property type="evidence" value="ECO:0007669"/>
    <property type="project" value="UniProtKB-UniRule"/>
</dbReference>
<dbReference type="Proteomes" id="UP000013782">
    <property type="component" value="Unassembled WGS sequence"/>
</dbReference>
<evidence type="ECO:0000256" key="6">
    <source>
        <dbReference type="ARBA" id="ARBA00023125"/>
    </source>
</evidence>
<dbReference type="GO" id="GO:0015074">
    <property type="term" value="P:DNA integration"/>
    <property type="evidence" value="ECO:0007669"/>
    <property type="project" value="UniProtKB-KW"/>
</dbReference>
<evidence type="ECO:0000256" key="4">
    <source>
        <dbReference type="ARBA" id="ARBA00022829"/>
    </source>
</evidence>
<sequence>MTFNLSKLQLEEAKNEVIIYDETSDIAAYKAFFVSLKLRGLSDRSIELYMYNIDKFNRFIHKQFKEISTHDIRTYLAHRTLVDQLANSTLNHELGVIKRFFKWLFEEDYLDSDPGRKIENIKVEQRLKKAYTQTELELMREACTGSKQKMVLELLFSTACRVSELVTLMMENYDRNAGEIAVVGKGNKERLVFVNTKTKIYIDAYLQEFPHTAGPIICGGAGIGSQMSTSGIQKMIKKIAKAAGVEEAYPHKYRRTSATDASNKGMMLNDVRDFLGHASAETTLLYIDSSKNDLKAKHAKYVY</sequence>
<protein>
    <recommendedName>
        <fullName evidence="14">Integrase</fullName>
    </recommendedName>
</protein>
<dbReference type="PROSITE" id="PS51898">
    <property type="entry name" value="TYR_RECOMBINASE"/>
    <property type="match status" value="1"/>
</dbReference>
<dbReference type="PANTHER" id="PTHR30349:SF77">
    <property type="entry name" value="TYROSINE RECOMBINASE XERC"/>
    <property type="match status" value="1"/>
</dbReference>
<evidence type="ECO:0000256" key="7">
    <source>
        <dbReference type="ARBA" id="ARBA00023172"/>
    </source>
</evidence>
<evidence type="ECO:0000259" key="10">
    <source>
        <dbReference type="PROSITE" id="PS51898"/>
    </source>
</evidence>
<dbReference type="InterPro" id="IPR044068">
    <property type="entry name" value="CB"/>
</dbReference>
<gene>
    <name evidence="12" type="ORF">UAU_01728</name>
</gene>
<evidence type="ECO:0000256" key="2">
    <source>
        <dbReference type="ARBA" id="ARBA00022490"/>
    </source>
</evidence>
<feature type="domain" description="Core-binding (CB)" evidence="11">
    <location>
        <begin position="23"/>
        <end position="105"/>
    </location>
</feature>
<keyword evidence="8" id="KW-0131">Cell cycle</keyword>
<accession>R2SPR8</accession>
<name>R2SPR8_9ENTE</name>
<keyword evidence="13" id="KW-1185">Reference proteome</keyword>
<dbReference type="PROSITE" id="PS51900">
    <property type="entry name" value="CB"/>
    <property type="match status" value="1"/>
</dbReference>
<dbReference type="InterPro" id="IPR013762">
    <property type="entry name" value="Integrase-like_cat_sf"/>
</dbReference>
<feature type="domain" description="Tyr recombinase" evidence="10">
    <location>
        <begin position="126"/>
        <end position="299"/>
    </location>
</feature>
<dbReference type="Pfam" id="PF13495">
    <property type="entry name" value="Phage_int_SAM_4"/>
    <property type="match status" value="1"/>
</dbReference>
<keyword evidence="2" id="KW-0963">Cytoplasm</keyword>
<dbReference type="Pfam" id="PF00589">
    <property type="entry name" value="Phage_integrase"/>
    <property type="match status" value="1"/>
</dbReference>
<evidence type="ECO:0000313" key="13">
    <source>
        <dbReference type="Proteomes" id="UP000013782"/>
    </source>
</evidence>
<dbReference type="PANTHER" id="PTHR30349">
    <property type="entry name" value="PHAGE INTEGRASE-RELATED"/>
    <property type="match status" value="1"/>
</dbReference>
<dbReference type="Gene3D" id="1.10.150.130">
    <property type="match status" value="1"/>
</dbReference>
<keyword evidence="5" id="KW-0229">DNA integration</keyword>
<evidence type="ECO:0000259" key="11">
    <source>
        <dbReference type="PROSITE" id="PS51900"/>
    </source>
</evidence>
<dbReference type="InterPro" id="IPR010998">
    <property type="entry name" value="Integrase_recombinase_N"/>
</dbReference>
<evidence type="ECO:0000256" key="9">
    <source>
        <dbReference type="PROSITE-ProRule" id="PRU01248"/>
    </source>
</evidence>
<keyword evidence="3" id="KW-0132">Cell division</keyword>
<dbReference type="SUPFAM" id="SSF56349">
    <property type="entry name" value="DNA breaking-rejoining enzymes"/>
    <property type="match status" value="1"/>
</dbReference>
<dbReference type="AlphaFoldDB" id="R2SPR8"/>
<comment type="caution">
    <text evidence="12">The sequence shown here is derived from an EMBL/GenBank/DDBJ whole genome shotgun (WGS) entry which is preliminary data.</text>
</comment>
<dbReference type="InterPro" id="IPR004107">
    <property type="entry name" value="Integrase_SAM-like_N"/>
</dbReference>
<dbReference type="Gene3D" id="1.10.443.10">
    <property type="entry name" value="Intergrase catalytic core"/>
    <property type="match status" value="1"/>
</dbReference>
<dbReference type="STRING" id="160454.RV10_GL001623"/>
<dbReference type="HOGENOM" id="CLU_027562_9_2_9"/>
<dbReference type="eggNOG" id="COG4974">
    <property type="taxonomic scope" value="Bacteria"/>
</dbReference>
<dbReference type="InterPro" id="IPR011010">
    <property type="entry name" value="DNA_brk_join_enz"/>
</dbReference>
<evidence type="ECO:0000313" key="12">
    <source>
        <dbReference type="EMBL" id="EOH94806.1"/>
    </source>
</evidence>
<evidence type="ECO:0000256" key="5">
    <source>
        <dbReference type="ARBA" id="ARBA00022908"/>
    </source>
</evidence>